<reference evidence="1" key="1">
    <citation type="submission" date="2014-11" db="EMBL/GenBank/DDBJ databases">
        <authorList>
            <person name="Amaro Gonzalez C."/>
        </authorList>
    </citation>
    <scope>NUCLEOTIDE SEQUENCE</scope>
</reference>
<sequence length="33" mass="3774">MLTRISALCYIQSSRVSFTRPPHCKASAEKTKY</sequence>
<name>A0A0E9UTE5_ANGAN</name>
<accession>A0A0E9UTE5</accession>
<evidence type="ECO:0000313" key="1">
    <source>
        <dbReference type="EMBL" id="JAH69092.1"/>
    </source>
</evidence>
<dbReference type="EMBL" id="GBXM01039485">
    <property type="protein sequence ID" value="JAH69092.1"/>
    <property type="molecule type" value="Transcribed_RNA"/>
</dbReference>
<protein>
    <submittedName>
        <fullName evidence="1">Uncharacterized protein</fullName>
    </submittedName>
</protein>
<organism evidence="1">
    <name type="scientific">Anguilla anguilla</name>
    <name type="common">European freshwater eel</name>
    <name type="synonym">Muraena anguilla</name>
    <dbReference type="NCBI Taxonomy" id="7936"/>
    <lineage>
        <taxon>Eukaryota</taxon>
        <taxon>Metazoa</taxon>
        <taxon>Chordata</taxon>
        <taxon>Craniata</taxon>
        <taxon>Vertebrata</taxon>
        <taxon>Euteleostomi</taxon>
        <taxon>Actinopterygii</taxon>
        <taxon>Neopterygii</taxon>
        <taxon>Teleostei</taxon>
        <taxon>Anguilliformes</taxon>
        <taxon>Anguillidae</taxon>
        <taxon>Anguilla</taxon>
    </lineage>
</organism>
<reference evidence="1" key="2">
    <citation type="journal article" date="2015" name="Fish Shellfish Immunol.">
        <title>Early steps in the European eel (Anguilla anguilla)-Vibrio vulnificus interaction in the gills: Role of the RtxA13 toxin.</title>
        <authorList>
            <person name="Callol A."/>
            <person name="Pajuelo D."/>
            <person name="Ebbesson L."/>
            <person name="Teles M."/>
            <person name="MacKenzie S."/>
            <person name="Amaro C."/>
        </authorList>
    </citation>
    <scope>NUCLEOTIDE SEQUENCE</scope>
</reference>
<proteinExistence type="predicted"/>
<dbReference type="AlphaFoldDB" id="A0A0E9UTE5"/>